<protein>
    <recommendedName>
        <fullName evidence="4">Transmembrane protein</fullName>
    </recommendedName>
</protein>
<evidence type="ECO:0008006" key="4">
    <source>
        <dbReference type="Google" id="ProtNLM"/>
    </source>
</evidence>
<keyword evidence="1" id="KW-1133">Transmembrane helix</keyword>
<evidence type="ECO:0000313" key="3">
    <source>
        <dbReference type="Proteomes" id="UP000094527"/>
    </source>
</evidence>
<sequence>MDNLLLRLNWSSFLVGSQISSAVGILTLSVYTGIKLRNSREYLYPSVHNGGETIFLFRIKEPGNWWRIAPQMHFRIFEKYMIGGLLYAMLENHYELEDSLPGAFICGGALGAYCCCSFQNNMPSSALKQILSYSTASGIFATICQTIKGNLVRGGIVKASNFKATISVDLISFSVGATIGYIVGLYYGHFTDNFEPILFPEIDDTDSSWDVTRKASRFLADVCCCLMKLYLHVEERILVSGALYCSIELLLGKIFGIKSHFATTPICGAILGSYFGLLYSRNRTNARNIALVSGAIACVSRFTWSLGSAEEEDMRELLLASSLHHLDI</sequence>
<keyword evidence="3" id="KW-1185">Reference proteome</keyword>
<keyword evidence="1" id="KW-0472">Membrane</keyword>
<dbReference type="Proteomes" id="UP000094527">
    <property type="component" value="Unassembled WGS sequence"/>
</dbReference>
<dbReference type="EMBL" id="LJIJ01000021">
    <property type="protein sequence ID" value="ODN05563.1"/>
    <property type="molecule type" value="Genomic_DNA"/>
</dbReference>
<feature type="transmembrane region" description="Helical" evidence="1">
    <location>
        <begin position="12"/>
        <end position="34"/>
    </location>
</feature>
<accession>A0A1D2NJV4</accession>
<organism evidence="2 3">
    <name type="scientific">Orchesella cincta</name>
    <name type="common">Springtail</name>
    <name type="synonym">Podura cincta</name>
    <dbReference type="NCBI Taxonomy" id="48709"/>
    <lineage>
        <taxon>Eukaryota</taxon>
        <taxon>Metazoa</taxon>
        <taxon>Ecdysozoa</taxon>
        <taxon>Arthropoda</taxon>
        <taxon>Hexapoda</taxon>
        <taxon>Collembola</taxon>
        <taxon>Entomobryomorpha</taxon>
        <taxon>Entomobryoidea</taxon>
        <taxon>Orchesellidae</taxon>
        <taxon>Orchesellinae</taxon>
        <taxon>Orchesella</taxon>
    </lineage>
</organism>
<comment type="caution">
    <text evidence="2">The sequence shown here is derived from an EMBL/GenBank/DDBJ whole genome shotgun (WGS) entry which is preliminary data.</text>
</comment>
<evidence type="ECO:0000256" key="1">
    <source>
        <dbReference type="SAM" id="Phobius"/>
    </source>
</evidence>
<dbReference type="AlphaFoldDB" id="A0A1D2NJV4"/>
<feature type="transmembrane region" description="Helical" evidence="1">
    <location>
        <begin position="261"/>
        <end position="279"/>
    </location>
</feature>
<keyword evidence="1" id="KW-0812">Transmembrane</keyword>
<gene>
    <name evidence="2" type="ORF">Ocin01_01134</name>
</gene>
<proteinExistence type="predicted"/>
<evidence type="ECO:0000313" key="2">
    <source>
        <dbReference type="EMBL" id="ODN05563.1"/>
    </source>
</evidence>
<reference evidence="2 3" key="1">
    <citation type="journal article" date="2016" name="Genome Biol. Evol.">
        <title>Gene Family Evolution Reflects Adaptation to Soil Environmental Stressors in the Genome of the Collembolan Orchesella cincta.</title>
        <authorList>
            <person name="Faddeeva-Vakhrusheva A."/>
            <person name="Derks M.F."/>
            <person name="Anvar S.Y."/>
            <person name="Agamennone V."/>
            <person name="Suring W."/>
            <person name="Smit S."/>
            <person name="van Straalen N.M."/>
            <person name="Roelofs D."/>
        </authorList>
    </citation>
    <scope>NUCLEOTIDE SEQUENCE [LARGE SCALE GENOMIC DNA]</scope>
    <source>
        <tissue evidence="2">Mixed pool</tissue>
    </source>
</reference>
<name>A0A1D2NJV4_ORCCI</name>